<evidence type="ECO:0000313" key="2">
    <source>
        <dbReference type="Proteomes" id="UP001234178"/>
    </source>
</evidence>
<keyword evidence="2" id="KW-1185">Reference proteome</keyword>
<organism evidence="1 2">
    <name type="scientific">Daphnia magna</name>
    <dbReference type="NCBI Taxonomy" id="35525"/>
    <lineage>
        <taxon>Eukaryota</taxon>
        <taxon>Metazoa</taxon>
        <taxon>Ecdysozoa</taxon>
        <taxon>Arthropoda</taxon>
        <taxon>Crustacea</taxon>
        <taxon>Branchiopoda</taxon>
        <taxon>Diplostraca</taxon>
        <taxon>Cladocera</taxon>
        <taxon>Anomopoda</taxon>
        <taxon>Daphniidae</taxon>
        <taxon>Daphnia</taxon>
    </lineage>
</organism>
<gene>
    <name evidence="1" type="ORF">OUZ56_015007</name>
</gene>
<evidence type="ECO:0000313" key="1">
    <source>
        <dbReference type="EMBL" id="KAK4025978.1"/>
    </source>
</evidence>
<dbReference type="Proteomes" id="UP001234178">
    <property type="component" value="Unassembled WGS sequence"/>
</dbReference>
<accession>A0ABR0ALW8</accession>
<name>A0ABR0ALW8_9CRUS</name>
<proteinExistence type="predicted"/>
<comment type="caution">
    <text evidence="1">The sequence shown here is derived from an EMBL/GenBank/DDBJ whole genome shotgun (WGS) entry which is preliminary data.</text>
</comment>
<protein>
    <submittedName>
        <fullName evidence="1">Uncharacterized protein</fullName>
    </submittedName>
</protein>
<dbReference type="EMBL" id="JAOYFB010000038">
    <property type="protein sequence ID" value="KAK4025978.1"/>
    <property type="molecule type" value="Genomic_DNA"/>
</dbReference>
<reference evidence="1 2" key="1">
    <citation type="journal article" date="2023" name="Nucleic Acids Res.">
        <title>The hologenome of Daphnia magna reveals possible DNA methylation and microbiome-mediated evolution of the host genome.</title>
        <authorList>
            <person name="Chaturvedi A."/>
            <person name="Li X."/>
            <person name="Dhandapani V."/>
            <person name="Marshall H."/>
            <person name="Kissane S."/>
            <person name="Cuenca-Cambronero M."/>
            <person name="Asole G."/>
            <person name="Calvet F."/>
            <person name="Ruiz-Romero M."/>
            <person name="Marangio P."/>
            <person name="Guigo R."/>
            <person name="Rago D."/>
            <person name="Mirbahai L."/>
            <person name="Eastwood N."/>
            <person name="Colbourne J.K."/>
            <person name="Zhou J."/>
            <person name="Mallon E."/>
            <person name="Orsini L."/>
        </authorList>
    </citation>
    <scope>NUCLEOTIDE SEQUENCE [LARGE SCALE GENOMIC DNA]</scope>
    <source>
        <strain evidence="1">LRV0_1</strain>
    </source>
</reference>
<sequence length="73" mass="8438">MLKQPSLFLKFHHRFRVYLVASLNSINAELSQISEILGGLRDVPDVLWWPQSHSVAERNAIVVLLLKYKISNH</sequence>